<protein>
    <submittedName>
        <fullName evidence="1">Flagellar biosynthesis regulator FlaF</fullName>
    </submittedName>
</protein>
<dbReference type="GO" id="GO:0044781">
    <property type="term" value="P:bacterial-type flagellum organization"/>
    <property type="evidence" value="ECO:0007669"/>
    <property type="project" value="InterPro"/>
</dbReference>
<organism evidence="1 2">
    <name type="scientific">Parvularcula mediterranea</name>
    <dbReference type="NCBI Taxonomy" id="2732508"/>
    <lineage>
        <taxon>Bacteria</taxon>
        <taxon>Pseudomonadati</taxon>
        <taxon>Pseudomonadota</taxon>
        <taxon>Alphaproteobacteria</taxon>
        <taxon>Parvularculales</taxon>
        <taxon>Parvularculaceae</taxon>
        <taxon>Parvularcula</taxon>
    </lineage>
</organism>
<accession>A0A7Y3RKK6</accession>
<dbReference type="EMBL" id="JABFCX010000002">
    <property type="protein sequence ID" value="NNU15375.1"/>
    <property type="molecule type" value="Genomic_DNA"/>
</dbReference>
<dbReference type="InterPro" id="IPR010845">
    <property type="entry name" value="FlaF"/>
</dbReference>
<name>A0A7Y3RKK6_9PROT</name>
<keyword evidence="2" id="KW-1185">Reference proteome</keyword>
<keyword evidence="1" id="KW-0966">Cell projection</keyword>
<dbReference type="NCBIfam" id="NF009435">
    <property type="entry name" value="PRK12794.1"/>
    <property type="match status" value="1"/>
</dbReference>
<reference evidence="1 2" key="1">
    <citation type="submission" date="2020-05" db="EMBL/GenBank/DDBJ databases">
        <title>Parvularcula mediterraneae sp. nov., isolated from polypropylene straw from shallow seawater of the seashore of Laganas in Zakynthos island, Greece.</title>
        <authorList>
            <person name="Szabo I."/>
            <person name="Al-Omari J."/>
            <person name="Rado J."/>
            <person name="Szerdahelyi G.S."/>
        </authorList>
    </citation>
    <scope>NUCLEOTIDE SEQUENCE [LARGE SCALE GENOMIC DNA]</scope>
    <source>
        <strain evidence="1 2">ZS-1/3</strain>
    </source>
</reference>
<dbReference type="Pfam" id="PF07309">
    <property type="entry name" value="FlaF"/>
    <property type="match status" value="1"/>
</dbReference>
<keyword evidence="1" id="KW-0969">Cilium</keyword>
<dbReference type="AlphaFoldDB" id="A0A7Y3RKK6"/>
<comment type="caution">
    <text evidence="1">The sequence shown here is derived from an EMBL/GenBank/DDBJ whole genome shotgun (WGS) entry which is preliminary data.</text>
</comment>
<dbReference type="Proteomes" id="UP000536835">
    <property type="component" value="Unassembled WGS sequence"/>
</dbReference>
<evidence type="ECO:0000313" key="1">
    <source>
        <dbReference type="EMBL" id="NNU15375.1"/>
    </source>
</evidence>
<evidence type="ECO:0000313" key="2">
    <source>
        <dbReference type="Proteomes" id="UP000536835"/>
    </source>
</evidence>
<sequence length="125" mass="13807">MTQAMRYQTVQRETVSERGLEAALLERVTARLKAHRDEEALSHGPLLEALHANRSLWMTLAIDLASPDNRQTKEVKASMISIAGFIERNTHAAAKSMDVLDSFVDINEAILSGLRQEAPVPALAE</sequence>
<dbReference type="RefSeq" id="WP_173196805.1">
    <property type="nucleotide sequence ID" value="NZ_JABFCX010000002.1"/>
</dbReference>
<proteinExistence type="predicted"/>
<keyword evidence="1" id="KW-0282">Flagellum</keyword>
<gene>
    <name evidence="1" type="primary">flaF</name>
    <name evidence="1" type="ORF">HK107_03415</name>
</gene>